<dbReference type="GO" id="GO:0015643">
    <property type="term" value="F:toxic substance binding"/>
    <property type="evidence" value="ECO:0007669"/>
    <property type="project" value="Ensembl"/>
</dbReference>
<evidence type="ECO:0000313" key="2">
    <source>
        <dbReference type="Ensembl" id="ENSSPUP00000012635.1"/>
    </source>
</evidence>
<dbReference type="GO" id="GO:0005829">
    <property type="term" value="C:cytosol"/>
    <property type="evidence" value="ECO:0007669"/>
    <property type="project" value="Ensembl"/>
</dbReference>
<dbReference type="CDD" id="cd02603">
    <property type="entry name" value="HAD_sEH-N_like"/>
    <property type="match status" value="1"/>
</dbReference>
<accession>A0A8D0GXG5</accession>
<dbReference type="AlphaFoldDB" id="A0A8D0GXG5"/>
<dbReference type="FunFam" id="3.40.50.1000:FF:000107">
    <property type="entry name" value="Bifunctional epoxide hydrolase 2"/>
    <property type="match status" value="1"/>
</dbReference>
<evidence type="ECO:0000259" key="1">
    <source>
        <dbReference type="Pfam" id="PF00561"/>
    </source>
</evidence>
<dbReference type="GO" id="GO:0097176">
    <property type="term" value="P:epoxide metabolic process"/>
    <property type="evidence" value="ECO:0007669"/>
    <property type="project" value="Ensembl"/>
</dbReference>
<dbReference type="PANTHER" id="PTHR47829">
    <property type="entry name" value="HYDROLASE, PUTATIVE (AFU_ORTHOLOGUE AFUA_1G12880)-RELATED"/>
    <property type="match status" value="1"/>
</dbReference>
<sequence>MKFKIIFLISRNFLLKVFEGGEDGPFARAMRGQIVLSQLVDELEENCKAVAASSGVSLPENFSVAQVFEDIMLKGKLNLAMLQAVMKLRGNGFKAYVLTNNWIDDGPQKHITALALTTLRRHFDQVIESCRVGIQKPNPQIFEHTLDVMKAKPQEVIFLDDTGANLIPARDMGMATIRVRDTEAALKELQELSGVQLLSQEEVMPTACVPENVAHGYVSIKPGVQLHYVEMGSGPVVCLCHGFPDCWLSWRHQIPALADAGFRVIALEMKGYGDSTSQPDIEEYSQEAICKVKQCGIPQAVFIGHDWGGAVVWNMALFYPERVKAVAGLNTPYKPANPSVDVMEKISSIPVFDYQLYFQEPGVAEAHLEENLSRTFKIMIRSTRKEVGWVARVVVYPGWSIGTIQSSALSLSVSRGPLNWYRNMPANWRWIGSVRERKITVPALMVTAGQDRILSPSMSKGMENWVSQQCLSGRRDGLSCSMLVKPRLLLRIVTSWQSERGEGKLPLCLPQPKSIYQRLRLSGRLPLGDS</sequence>
<evidence type="ECO:0000313" key="3">
    <source>
        <dbReference type="Proteomes" id="UP000694392"/>
    </source>
</evidence>
<dbReference type="InterPro" id="IPR023214">
    <property type="entry name" value="HAD_sf"/>
</dbReference>
<proteinExistence type="predicted"/>
<dbReference type="Pfam" id="PF00561">
    <property type="entry name" value="Abhydrolase_1"/>
    <property type="match status" value="1"/>
</dbReference>
<gene>
    <name evidence="2" type="primary">EPHX2</name>
</gene>
<dbReference type="OMA" id="YAMEVLC"/>
<dbReference type="PRINTS" id="PR00111">
    <property type="entry name" value="ABHYDROLASE"/>
</dbReference>
<dbReference type="InterPro" id="IPR052898">
    <property type="entry name" value="ACAD10-like"/>
</dbReference>
<name>A0A8D0GXG5_SPHPU</name>
<dbReference type="InterPro" id="IPR000639">
    <property type="entry name" value="Epox_hydrolase-like"/>
</dbReference>
<dbReference type="GO" id="GO:0042803">
    <property type="term" value="F:protein homodimerization activity"/>
    <property type="evidence" value="ECO:0007669"/>
    <property type="project" value="Ensembl"/>
</dbReference>
<dbReference type="GO" id="GO:0005777">
    <property type="term" value="C:peroxisome"/>
    <property type="evidence" value="ECO:0007669"/>
    <property type="project" value="Ensembl"/>
</dbReference>
<dbReference type="InterPro" id="IPR023198">
    <property type="entry name" value="PGP-like_dom2"/>
</dbReference>
<protein>
    <submittedName>
        <fullName evidence="2">Epoxide hydrolase 2</fullName>
    </submittedName>
</protein>
<dbReference type="SUPFAM" id="SSF53474">
    <property type="entry name" value="alpha/beta-Hydrolases"/>
    <property type="match status" value="1"/>
</dbReference>
<dbReference type="GO" id="GO:0010628">
    <property type="term" value="P:positive regulation of gene expression"/>
    <property type="evidence" value="ECO:0007669"/>
    <property type="project" value="Ensembl"/>
</dbReference>
<dbReference type="InterPro" id="IPR006439">
    <property type="entry name" value="HAD-SF_hydro_IA"/>
</dbReference>
<feature type="domain" description="AB hydrolase-1" evidence="1">
    <location>
        <begin position="235"/>
        <end position="469"/>
    </location>
</feature>
<dbReference type="Gene3D" id="3.40.50.1820">
    <property type="entry name" value="alpha/beta hydrolase"/>
    <property type="match status" value="1"/>
</dbReference>
<reference evidence="2" key="2">
    <citation type="submission" date="2025-09" db="UniProtKB">
        <authorList>
            <consortium name="Ensembl"/>
        </authorList>
    </citation>
    <scope>IDENTIFICATION</scope>
</reference>
<dbReference type="GO" id="GO:0004301">
    <property type="term" value="F:epoxide hydrolase activity"/>
    <property type="evidence" value="ECO:0007669"/>
    <property type="project" value="Ensembl"/>
</dbReference>
<dbReference type="PRINTS" id="PR00412">
    <property type="entry name" value="EPOXHYDRLASE"/>
</dbReference>
<dbReference type="GO" id="GO:0042577">
    <property type="term" value="F:lipid phosphatase activity"/>
    <property type="evidence" value="ECO:0007669"/>
    <property type="project" value="Ensembl"/>
</dbReference>
<dbReference type="Pfam" id="PF00702">
    <property type="entry name" value="Hydrolase"/>
    <property type="match status" value="1"/>
</dbReference>
<dbReference type="GeneTree" id="ENSGT00940000158614"/>
<dbReference type="NCBIfam" id="TIGR01509">
    <property type="entry name" value="HAD-SF-IA-v3"/>
    <property type="match status" value="1"/>
</dbReference>
<reference evidence="2" key="1">
    <citation type="submission" date="2025-08" db="UniProtKB">
        <authorList>
            <consortium name="Ensembl"/>
        </authorList>
    </citation>
    <scope>IDENTIFICATION</scope>
</reference>
<dbReference type="GO" id="GO:0046839">
    <property type="term" value="P:phospholipid dephosphorylation"/>
    <property type="evidence" value="ECO:0007669"/>
    <property type="project" value="Ensembl"/>
</dbReference>
<dbReference type="GO" id="GO:0046272">
    <property type="term" value="P:stilbene catabolic process"/>
    <property type="evidence" value="ECO:0007669"/>
    <property type="project" value="Ensembl"/>
</dbReference>
<dbReference type="Ensembl" id="ENSSPUT00000013473.1">
    <property type="protein sequence ID" value="ENSSPUP00000012635.1"/>
    <property type="gene ID" value="ENSSPUG00000009710.1"/>
</dbReference>
<dbReference type="InterPro" id="IPR029058">
    <property type="entry name" value="AB_hydrolase_fold"/>
</dbReference>
<dbReference type="InterPro" id="IPR000073">
    <property type="entry name" value="AB_hydrolase_1"/>
</dbReference>
<keyword evidence="3" id="KW-1185">Reference proteome</keyword>
<dbReference type="Proteomes" id="UP000694392">
    <property type="component" value="Unplaced"/>
</dbReference>
<organism evidence="2 3">
    <name type="scientific">Sphenodon punctatus</name>
    <name type="common">Tuatara</name>
    <name type="synonym">Hatteria punctata</name>
    <dbReference type="NCBI Taxonomy" id="8508"/>
    <lineage>
        <taxon>Eukaryota</taxon>
        <taxon>Metazoa</taxon>
        <taxon>Chordata</taxon>
        <taxon>Craniata</taxon>
        <taxon>Vertebrata</taxon>
        <taxon>Euteleostomi</taxon>
        <taxon>Lepidosauria</taxon>
        <taxon>Sphenodontia</taxon>
        <taxon>Sphenodontidae</taxon>
        <taxon>Sphenodon</taxon>
    </lineage>
</organism>
<dbReference type="GO" id="GO:0042632">
    <property type="term" value="P:cholesterol homeostasis"/>
    <property type="evidence" value="ECO:0007669"/>
    <property type="project" value="Ensembl"/>
</dbReference>
<dbReference type="Gene3D" id="3.40.50.1000">
    <property type="entry name" value="HAD superfamily/HAD-like"/>
    <property type="match status" value="1"/>
</dbReference>
<dbReference type="PANTHER" id="PTHR47829:SF1">
    <property type="entry name" value="HAD FAMILY PHOSPHATASE"/>
    <property type="match status" value="1"/>
</dbReference>
<dbReference type="GO" id="GO:0000287">
    <property type="term" value="F:magnesium ion binding"/>
    <property type="evidence" value="ECO:0007669"/>
    <property type="project" value="Ensembl"/>
</dbReference>
<dbReference type="Gene3D" id="1.10.150.240">
    <property type="entry name" value="Putative phosphatase, domain 2"/>
    <property type="match status" value="1"/>
</dbReference>
<dbReference type="GO" id="GO:0090181">
    <property type="term" value="P:regulation of cholesterol metabolic process"/>
    <property type="evidence" value="ECO:0007669"/>
    <property type="project" value="Ensembl"/>
</dbReference>
<dbReference type="GO" id="GO:0052642">
    <property type="term" value="F:lysophosphatidic acid phosphatase activity"/>
    <property type="evidence" value="ECO:0007669"/>
    <property type="project" value="Ensembl"/>
</dbReference>